<evidence type="ECO:0000256" key="1">
    <source>
        <dbReference type="SAM" id="Phobius"/>
    </source>
</evidence>
<dbReference type="AlphaFoldDB" id="A0A9X3MND2"/>
<protein>
    <recommendedName>
        <fullName evidence="2">DUF7144 domain-containing protein</fullName>
    </recommendedName>
</protein>
<keyword evidence="1" id="KW-1133">Transmembrane helix</keyword>
<dbReference type="Proteomes" id="UP001149140">
    <property type="component" value="Unassembled WGS sequence"/>
</dbReference>
<evidence type="ECO:0000313" key="4">
    <source>
        <dbReference type="Proteomes" id="UP001149140"/>
    </source>
</evidence>
<comment type="caution">
    <text evidence="3">The sequence shown here is derived from an EMBL/GenBank/DDBJ whole genome shotgun (WGS) entry which is preliminary data.</text>
</comment>
<name>A0A9X3MND2_9ACTN</name>
<sequence length="132" mass="14261">MAVQPTTPQAHSTRSGWVTFAGVMFLLVGAFNLIDGIVALVNDDYYVADELLFGDLTAWGIWWLVVGTAQAVTGIAILRRGTISWIFGLAIASVNALTQLLWLGAYPAWAIAAIIVDGLIIWALTTHVDEFV</sequence>
<evidence type="ECO:0000259" key="2">
    <source>
        <dbReference type="Pfam" id="PF23636"/>
    </source>
</evidence>
<feature type="transmembrane region" description="Helical" evidence="1">
    <location>
        <begin position="108"/>
        <end position="128"/>
    </location>
</feature>
<keyword evidence="1" id="KW-0812">Transmembrane</keyword>
<evidence type="ECO:0000313" key="3">
    <source>
        <dbReference type="EMBL" id="MDA0158917.1"/>
    </source>
</evidence>
<feature type="transmembrane region" description="Helical" evidence="1">
    <location>
        <begin position="85"/>
        <end position="102"/>
    </location>
</feature>
<feature type="transmembrane region" description="Helical" evidence="1">
    <location>
        <begin position="17"/>
        <end position="41"/>
    </location>
</feature>
<keyword evidence="4" id="KW-1185">Reference proteome</keyword>
<dbReference type="EMBL" id="JAPDOD010000001">
    <property type="protein sequence ID" value="MDA0158917.1"/>
    <property type="molecule type" value="Genomic_DNA"/>
</dbReference>
<feature type="transmembrane region" description="Helical" evidence="1">
    <location>
        <begin position="61"/>
        <end position="78"/>
    </location>
</feature>
<dbReference type="InterPro" id="IPR055568">
    <property type="entry name" value="DUF7144"/>
</dbReference>
<proteinExistence type="predicted"/>
<dbReference type="RefSeq" id="WP_270037544.1">
    <property type="nucleotide sequence ID" value="NZ_JAPDOD010000001.1"/>
</dbReference>
<organism evidence="3 4">
    <name type="scientific">Solirubrobacter ginsenosidimutans</name>
    <dbReference type="NCBI Taxonomy" id="490573"/>
    <lineage>
        <taxon>Bacteria</taxon>
        <taxon>Bacillati</taxon>
        <taxon>Actinomycetota</taxon>
        <taxon>Thermoleophilia</taxon>
        <taxon>Solirubrobacterales</taxon>
        <taxon>Solirubrobacteraceae</taxon>
        <taxon>Solirubrobacter</taxon>
    </lineage>
</organism>
<accession>A0A9X3MND2</accession>
<gene>
    <name evidence="3" type="ORF">OM076_01470</name>
</gene>
<reference evidence="3" key="1">
    <citation type="submission" date="2022-10" db="EMBL/GenBank/DDBJ databases">
        <title>The WGS of Solirubrobacter ginsenosidimutans DSM 21036.</title>
        <authorList>
            <person name="Jiang Z."/>
        </authorList>
    </citation>
    <scope>NUCLEOTIDE SEQUENCE</scope>
    <source>
        <strain evidence="3">DSM 21036</strain>
    </source>
</reference>
<dbReference type="Pfam" id="PF23636">
    <property type="entry name" value="DUF7144"/>
    <property type="match status" value="1"/>
</dbReference>
<feature type="domain" description="DUF7144" evidence="2">
    <location>
        <begin position="17"/>
        <end position="127"/>
    </location>
</feature>
<keyword evidence="1" id="KW-0472">Membrane</keyword>